<keyword evidence="2" id="KW-0489">Methyltransferase</keyword>
<dbReference type="PANTHER" id="PTHR43861">
    <property type="entry name" value="TRANS-ACONITATE 2-METHYLTRANSFERASE-RELATED"/>
    <property type="match status" value="1"/>
</dbReference>
<dbReference type="EMBL" id="FNSQ01000005">
    <property type="protein sequence ID" value="SEB85892.1"/>
    <property type="molecule type" value="Genomic_DNA"/>
</dbReference>
<accession>A0A1H4MU46</accession>
<evidence type="ECO:0000313" key="2">
    <source>
        <dbReference type="EMBL" id="SEB85892.1"/>
    </source>
</evidence>
<dbReference type="Pfam" id="PF08241">
    <property type="entry name" value="Methyltransf_11"/>
    <property type="match status" value="1"/>
</dbReference>
<protein>
    <submittedName>
        <fullName evidence="2">Methyltransferase domain-containing protein</fullName>
    </submittedName>
</protein>
<dbReference type="AlphaFoldDB" id="A0A1H4MU46"/>
<name>A0A1H4MU46_9MICO</name>
<proteinExistence type="predicted"/>
<keyword evidence="3" id="KW-1185">Reference proteome</keyword>
<dbReference type="CDD" id="cd02440">
    <property type="entry name" value="AdoMet_MTases"/>
    <property type="match status" value="1"/>
</dbReference>
<dbReference type="Proteomes" id="UP000183750">
    <property type="component" value="Unassembled WGS sequence"/>
</dbReference>
<feature type="domain" description="Methyltransferase type 11" evidence="1">
    <location>
        <begin position="39"/>
        <end position="123"/>
    </location>
</feature>
<dbReference type="InterPro" id="IPR029063">
    <property type="entry name" value="SAM-dependent_MTases_sf"/>
</dbReference>
<dbReference type="OrthoDB" id="9805171at2"/>
<dbReference type="GO" id="GO:0008757">
    <property type="term" value="F:S-adenosylmethionine-dependent methyltransferase activity"/>
    <property type="evidence" value="ECO:0007669"/>
    <property type="project" value="InterPro"/>
</dbReference>
<organism evidence="2 3">
    <name type="scientific">Microbacterium hydrocarbonoxydans</name>
    <dbReference type="NCBI Taxonomy" id="273678"/>
    <lineage>
        <taxon>Bacteria</taxon>
        <taxon>Bacillati</taxon>
        <taxon>Actinomycetota</taxon>
        <taxon>Actinomycetes</taxon>
        <taxon>Micrococcales</taxon>
        <taxon>Microbacteriaceae</taxon>
        <taxon>Microbacterium</taxon>
    </lineage>
</organism>
<reference evidence="3" key="1">
    <citation type="submission" date="2016-10" db="EMBL/GenBank/DDBJ databases">
        <authorList>
            <person name="Varghese N."/>
            <person name="Submissions S."/>
        </authorList>
    </citation>
    <scope>NUCLEOTIDE SEQUENCE [LARGE SCALE GENOMIC DNA]</scope>
    <source>
        <strain evidence="3">DSM 16089</strain>
    </source>
</reference>
<dbReference type="InterPro" id="IPR013216">
    <property type="entry name" value="Methyltransf_11"/>
</dbReference>
<keyword evidence="2" id="KW-0808">Transferase</keyword>
<dbReference type="Gene3D" id="3.40.50.150">
    <property type="entry name" value="Vaccinia Virus protein VP39"/>
    <property type="match status" value="1"/>
</dbReference>
<dbReference type="SUPFAM" id="SSF53335">
    <property type="entry name" value="S-adenosyl-L-methionine-dependent methyltransferases"/>
    <property type="match status" value="1"/>
</dbReference>
<sequence length="265" mass="28298">MKDWAGTGRAYADSYASLCVGTADALRDALGAPADRTLLDVGSGTGLLTAALAQDGWETSGCEPEPTMREIAQREHPLIPVHDGSLPSLPFAAGAFDAVVANFVLNHVSDPRGAARELLRVSRERVAATIWTDSPSWLWREVSERAGVAPATGERLPPERDFERSVEGFGRMLADGGWPRPQVVEVTWTWHARPVELWASAEGGVGAAGQTFRSLGDSDRSSFRAAFDLVCAERSTDGRLPLQHSAAVAVAQVYQVGSGTSLRST</sequence>
<evidence type="ECO:0000259" key="1">
    <source>
        <dbReference type="Pfam" id="PF08241"/>
    </source>
</evidence>
<gene>
    <name evidence="2" type="ORF">SAMN04489807_2242</name>
</gene>
<dbReference type="GO" id="GO:0032259">
    <property type="term" value="P:methylation"/>
    <property type="evidence" value="ECO:0007669"/>
    <property type="project" value="UniProtKB-KW"/>
</dbReference>
<evidence type="ECO:0000313" key="3">
    <source>
        <dbReference type="Proteomes" id="UP000183750"/>
    </source>
</evidence>
<dbReference type="RefSeq" id="WP_060925804.1">
    <property type="nucleotide sequence ID" value="NZ_FNSQ01000005.1"/>
</dbReference>